<evidence type="ECO:0000259" key="7">
    <source>
        <dbReference type="Pfam" id="PF00892"/>
    </source>
</evidence>
<evidence type="ECO:0000256" key="5">
    <source>
        <dbReference type="ARBA" id="ARBA00023136"/>
    </source>
</evidence>
<comment type="similarity">
    <text evidence="2">Belongs to the EamA transporter family.</text>
</comment>
<organism evidence="8 10">
    <name type="scientific">Dorea longicatena</name>
    <dbReference type="NCBI Taxonomy" id="88431"/>
    <lineage>
        <taxon>Bacteria</taxon>
        <taxon>Bacillati</taxon>
        <taxon>Bacillota</taxon>
        <taxon>Clostridia</taxon>
        <taxon>Lachnospirales</taxon>
        <taxon>Lachnospiraceae</taxon>
        <taxon>Dorea</taxon>
    </lineage>
</organism>
<dbReference type="PANTHER" id="PTHR32322:SF2">
    <property type="entry name" value="EAMA DOMAIN-CONTAINING PROTEIN"/>
    <property type="match status" value="1"/>
</dbReference>
<proteinExistence type="inferred from homology"/>
<dbReference type="GO" id="GO:0016020">
    <property type="term" value="C:membrane"/>
    <property type="evidence" value="ECO:0007669"/>
    <property type="project" value="UniProtKB-SubCell"/>
</dbReference>
<keyword evidence="3 6" id="KW-0812">Transmembrane</keyword>
<feature type="domain" description="EamA" evidence="7">
    <location>
        <begin position="159"/>
        <end position="296"/>
    </location>
</feature>
<feature type="domain" description="EamA" evidence="7">
    <location>
        <begin position="14"/>
        <end position="146"/>
    </location>
</feature>
<name>A0A6N9JX83_9FIRM</name>
<evidence type="ECO:0000256" key="6">
    <source>
        <dbReference type="SAM" id="Phobius"/>
    </source>
</evidence>
<dbReference type="EMBL" id="WWSC01000004">
    <property type="protein sequence ID" value="MZK41064.1"/>
    <property type="molecule type" value="Genomic_DNA"/>
</dbReference>
<feature type="transmembrane region" description="Helical" evidence="6">
    <location>
        <begin position="224"/>
        <end position="242"/>
    </location>
</feature>
<evidence type="ECO:0000256" key="3">
    <source>
        <dbReference type="ARBA" id="ARBA00022692"/>
    </source>
</evidence>
<feature type="transmembrane region" description="Helical" evidence="6">
    <location>
        <begin position="12"/>
        <end position="30"/>
    </location>
</feature>
<dbReference type="Proteomes" id="UP000449249">
    <property type="component" value="Unassembled WGS sequence"/>
</dbReference>
<dbReference type="SUPFAM" id="SSF103481">
    <property type="entry name" value="Multidrug resistance efflux transporter EmrE"/>
    <property type="match status" value="2"/>
</dbReference>
<feature type="transmembrane region" description="Helical" evidence="6">
    <location>
        <begin position="42"/>
        <end position="62"/>
    </location>
</feature>
<feature type="transmembrane region" description="Helical" evidence="6">
    <location>
        <begin position="279"/>
        <end position="297"/>
    </location>
</feature>
<evidence type="ECO:0000313" key="9">
    <source>
        <dbReference type="EMBL" id="MZK41064.1"/>
    </source>
</evidence>
<dbReference type="RefSeq" id="WP_161143152.1">
    <property type="nucleotide sequence ID" value="NZ_RCYC01000003.1"/>
</dbReference>
<dbReference type="Pfam" id="PF00892">
    <property type="entry name" value="EamA"/>
    <property type="match status" value="2"/>
</dbReference>
<dbReference type="InterPro" id="IPR000620">
    <property type="entry name" value="EamA_dom"/>
</dbReference>
<dbReference type="AlphaFoldDB" id="A0A6N9JX83"/>
<feature type="transmembrane region" description="Helical" evidence="6">
    <location>
        <begin position="132"/>
        <end position="149"/>
    </location>
</feature>
<protein>
    <submittedName>
        <fullName evidence="8">EamA family transporter</fullName>
    </submittedName>
</protein>
<evidence type="ECO:0000313" key="11">
    <source>
        <dbReference type="Proteomes" id="UP000472916"/>
    </source>
</evidence>
<accession>A0A6N9JX83</accession>
<dbReference type="InterPro" id="IPR050638">
    <property type="entry name" value="AA-Vitamin_Transporters"/>
</dbReference>
<feature type="transmembrane region" description="Helical" evidence="6">
    <location>
        <begin position="74"/>
        <end position="95"/>
    </location>
</feature>
<dbReference type="EMBL" id="WWSH01000006">
    <property type="protein sequence ID" value="MZK10492.1"/>
    <property type="molecule type" value="Genomic_DNA"/>
</dbReference>
<comment type="caution">
    <text evidence="8">The sequence shown here is derived from an EMBL/GenBank/DDBJ whole genome shotgun (WGS) entry which is preliminary data.</text>
</comment>
<feature type="transmembrane region" description="Helical" evidence="6">
    <location>
        <begin position="186"/>
        <end position="204"/>
    </location>
</feature>
<evidence type="ECO:0000256" key="1">
    <source>
        <dbReference type="ARBA" id="ARBA00004141"/>
    </source>
</evidence>
<evidence type="ECO:0000256" key="4">
    <source>
        <dbReference type="ARBA" id="ARBA00022989"/>
    </source>
</evidence>
<feature type="transmembrane region" description="Helical" evidence="6">
    <location>
        <begin position="101"/>
        <end position="123"/>
    </location>
</feature>
<feature type="transmembrane region" description="Helical" evidence="6">
    <location>
        <begin position="254"/>
        <end position="273"/>
    </location>
</feature>
<evidence type="ECO:0000313" key="10">
    <source>
        <dbReference type="Proteomes" id="UP000449249"/>
    </source>
</evidence>
<feature type="transmembrane region" description="Helical" evidence="6">
    <location>
        <begin position="155"/>
        <end position="174"/>
    </location>
</feature>
<dbReference type="Gene3D" id="1.10.3730.20">
    <property type="match status" value="1"/>
</dbReference>
<keyword evidence="4 6" id="KW-1133">Transmembrane helix</keyword>
<gene>
    <name evidence="9" type="ORF">GT528_04930</name>
    <name evidence="8" type="ORF">GT576_09080</name>
</gene>
<sequence length="300" mass="33069">MKLMNQKLTKYTWLLPFISGICWGAAGIFVRTLEHDGLDNFSIISFRMLLAALITGIWILFYNRHLFYVHQRDFWLFIGSGMIGMTALSVFYNISVTKGSLALSAVLLAMSPVFVLFLAAIFFHEPVTRHKLTCVTLALIGCVLVSGVLESNGLSWSITGILCGILASFFYAVYGIISKKVTQKGYHFLTITFYGTLFSGMTMLPFSNIHSLSGMIVSGQRTTFFILIIHALVSSVLPYALYSLSMRYMEAGKASILASSEPAAAMLFGAVLYAETPGILSICGLCFTITAVILLNYERN</sequence>
<reference evidence="10 11" key="1">
    <citation type="journal article" date="2019" name="Nat. Med.">
        <title>A library of human gut bacterial isolates paired with longitudinal multiomics data enables mechanistic microbiome research.</title>
        <authorList>
            <person name="Poyet M."/>
            <person name="Groussin M."/>
            <person name="Gibbons S.M."/>
            <person name="Avila-Pacheco J."/>
            <person name="Jiang X."/>
            <person name="Kearney S.M."/>
            <person name="Perrotta A.R."/>
            <person name="Berdy B."/>
            <person name="Zhao S."/>
            <person name="Lieberman T.D."/>
            <person name="Swanson P.K."/>
            <person name="Smith M."/>
            <person name="Roesemann S."/>
            <person name="Alexander J.E."/>
            <person name="Rich S.A."/>
            <person name="Livny J."/>
            <person name="Vlamakis H."/>
            <person name="Clish C."/>
            <person name="Bullock K."/>
            <person name="Deik A."/>
            <person name="Scott J."/>
            <person name="Pierce K.A."/>
            <person name="Xavier R.J."/>
            <person name="Alm E.J."/>
        </authorList>
    </citation>
    <scope>NUCLEOTIDE SEQUENCE [LARGE SCALE GENOMIC DNA]</scope>
    <source>
        <strain evidence="8 10">BIOML-A1</strain>
        <strain evidence="9 11">BIOML-A6</strain>
    </source>
</reference>
<comment type="subcellular location">
    <subcellularLocation>
        <location evidence="1">Membrane</location>
        <topology evidence="1">Multi-pass membrane protein</topology>
    </subcellularLocation>
</comment>
<evidence type="ECO:0000313" key="8">
    <source>
        <dbReference type="EMBL" id="MZK10492.1"/>
    </source>
</evidence>
<evidence type="ECO:0000256" key="2">
    <source>
        <dbReference type="ARBA" id="ARBA00007362"/>
    </source>
</evidence>
<dbReference type="InterPro" id="IPR037185">
    <property type="entry name" value="EmrE-like"/>
</dbReference>
<dbReference type="Proteomes" id="UP000472916">
    <property type="component" value="Unassembled WGS sequence"/>
</dbReference>
<dbReference type="PANTHER" id="PTHR32322">
    <property type="entry name" value="INNER MEMBRANE TRANSPORTER"/>
    <property type="match status" value="1"/>
</dbReference>
<keyword evidence="5 6" id="KW-0472">Membrane</keyword>